<accession>A0A2K3DRP2</accession>
<dbReference type="InterPro" id="IPR036188">
    <property type="entry name" value="FAD/NAD-bd_sf"/>
</dbReference>
<dbReference type="InterPro" id="IPR006076">
    <property type="entry name" value="FAD-dep_OxRdtase"/>
</dbReference>
<dbReference type="Proteomes" id="UP000006906">
    <property type="component" value="Chromosome 6"/>
</dbReference>
<dbReference type="PANTHER" id="PTHR13847">
    <property type="entry name" value="SARCOSINE DEHYDROGENASE-RELATED"/>
    <property type="match status" value="1"/>
</dbReference>
<dbReference type="PANTHER" id="PTHR13847:SF260">
    <property type="entry name" value="FAD DEPENDENT OXIDOREDUCTASE DOMAIN-CONTAINING PROTEIN"/>
    <property type="match status" value="1"/>
</dbReference>
<dbReference type="STRING" id="3055.A0A2K3DRP2"/>
<organism evidence="3 4">
    <name type="scientific">Chlamydomonas reinhardtii</name>
    <name type="common">Chlamydomonas smithii</name>
    <dbReference type="NCBI Taxonomy" id="3055"/>
    <lineage>
        <taxon>Eukaryota</taxon>
        <taxon>Viridiplantae</taxon>
        <taxon>Chlorophyta</taxon>
        <taxon>core chlorophytes</taxon>
        <taxon>Chlorophyceae</taxon>
        <taxon>CS clade</taxon>
        <taxon>Chlamydomonadales</taxon>
        <taxon>Chlamydomonadaceae</taxon>
        <taxon>Chlamydomonas</taxon>
    </lineage>
</organism>
<dbReference type="Gramene" id="PNW83203">
    <property type="protein sequence ID" value="PNW83203"/>
    <property type="gene ID" value="CHLRE_06g310950v5"/>
</dbReference>
<gene>
    <name evidence="3" type="ORF">CHLRE_06g310950v5</name>
</gene>
<proteinExistence type="predicted"/>
<feature type="region of interest" description="Disordered" evidence="1">
    <location>
        <begin position="284"/>
        <end position="313"/>
    </location>
</feature>
<evidence type="ECO:0000259" key="2">
    <source>
        <dbReference type="Pfam" id="PF01266"/>
    </source>
</evidence>
<feature type="region of interest" description="Disordered" evidence="1">
    <location>
        <begin position="39"/>
        <end position="60"/>
    </location>
</feature>
<protein>
    <recommendedName>
        <fullName evidence="2">FAD dependent oxidoreductase domain-containing protein</fullName>
    </recommendedName>
</protein>
<dbReference type="OMA" id="GVQMSVH"/>
<evidence type="ECO:0000313" key="4">
    <source>
        <dbReference type="Proteomes" id="UP000006906"/>
    </source>
</evidence>
<keyword evidence="4" id="KW-1185">Reference proteome</keyword>
<evidence type="ECO:0000313" key="3">
    <source>
        <dbReference type="EMBL" id="PNW83203.1"/>
    </source>
</evidence>
<feature type="domain" description="FAD dependent oxidoreductase" evidence="2">
    <location>
        <begin position="68"/>
        <end position="261"/>
    </location>
</feature>
<dbReference type="RefSeq" id="XP_042924500.1">
    <property type="nucleotide sequence ID" value="XM_043063794.1"/>
</dbReference>
<feature type="compositionally biased region" description="Low complexity" evidence="1">
    <location>
        <begin position="12"/>
        <end position="25"/>
    </location>
</feature>
<dbReference type="EMBL" id="CM008967">
    <property type="protein sequence ID" value="PNW83203.1"/>
    <property type="molecule type" value="Genomic_DNA"/>
</dbReference>
<dbReference type="KEGG" id="cre:CHLRE_06g310950v5"/>
<dbReference type="InParanoid" id="A0A2K3DRP2"/>
<dbReference type="SUPFAM" id="SSF51905">
    <property type="entry name" value="FAD/NAD(P)-binding domain"/>
    <property type="match status" value="2"/>
</dbReference>
<feature type="region of interest" description="Disordered" evidence="1">
    <location>
        <begin position="1"/>
        <end position="25"/>
    </location>
</feature>
<feature type="compositionally biased region" description="Pro residues" evidence="1">
    <location>
        <begin position="1"/>
        <end position="11"/>
    </location>
</feature>
<dbReference type="GO" id="GO:0005737">
    <property type="term" value="C:cytoplasm"/>
    <property type="evidence" value="ECO:0000318"/>
    <property type="project" value="GO_Central"/>
</dbReference>
<reference evidence="3 4" key="1">
    <citation type="journal article" date="2007" name="Science">
        <title>The Chlamydomonas genome reveals the evolution of key animal and plant functions.</title>
        <authorList>
            <person name="Merchant S.S."/>
            <person name="Prochnik S.E."/>
            <person name="Vallon O."/>
            <person name="Harris E.H."/>
            <person name="Karpowicz S.J."/>
            <person name="Witman G.B."/>
            <person name="Terry A."/>
            <person name="Salamov A."/>
            <person name="Fritz-Laylin L.K."/>
            <person name="Marechal-Drouard L."/>
            <person name="Marshall W.F."/>
            <person name="Qu L.H."/>
            <person name="Nelson D.R."/>
            <person name="Sanderfoot A.A."/>
            <person name="Spalding M.H."/>
            <person name="Kapitonov V.V."/>
            <person name="Ren Q."/>
            <person name="Ferris P."/>
            <person name="Lindquist E."/>
            <person name="Shapiro H."/>
            <person name="Lucas S.M."/>
            <person name="Grimwood J."/>
            <person name="Schmutz J."/>
            <person name="Cardol P."/>
            <person name="Cerutti H."/>
            <person name="Chanfreau G."/>
            <person name="Chen C.L."/>
            <person name="Cognat V."/>
            <person name="Croft M.T."/>
            <person name="Dent R."/>
            <person name="Dutcher S."/>
            <person name="Fernandez E."/>
            <person name="Fukuzawa H."/>
            <person name="Gonzalez-Ballester D."/>
            <person name="Gonzalez-Halphen D."/>
            <person name="Hallmann A."/>
            <person name="Hanikenne M."/>
            <person name="Hippler M."/>
            <person name="Inwood W."/>
            <person name="Jabbari K."/>
            <person name="Kalanon M."/>
            <person name="Kuras R."/>
            <person name="Lefebvre P.A."/>
            <person name="Lemaire S.D."/>
            <person name="Lobanov A.V."/>
            <person name="Lohr M."/>
            <person name="Manuell A."/>
            <person name="Meier I."/>
            <person name="Mets L."/>
            <person name="Mittag M."/>
            <person name="Mittelmeier T."/>
            <person name="Moroney J.V."/>
            <person name="Moseley J."/>
            <person name="Napoli C."/>
            <person name="Nedelcu A.M."/>
            <person name="Niyogi K."/>
            <person name="Novoselov S.V."/>
            <person name="Paulsen I.T."/>
            <person name="Pazour G."/>
            <person name="Purton S."/>
            <person name="Ral J.P."/>
            <person name="Riano-Pachon D.M."/>
            <person name="Riekhof W."/>
            <person name="Rymarquis L."/>
            <person name="Schroda M."/>
            <person name="Stern D."/>
            <person name="Umen J."/>
            <person name="Willows R."/>
            <person name="Wilson N."/>
            <person name="Zimmer S.L."/>
            <person name="Allmer J."/>
            <person name="Balk J."/>
            <person name="Bisova K."/>
            <person name="Chen C.J."/>
            <person name="Elias M."/>
            <person name="Gendler K."/>
            <person name="Hauser C."/>
            <person name="Lamb M.R."/>
            <person name="Ledford H."/>
            <person name="Long J.C."/>
            <person name="Minagawa J."/>
            <person name="Page M.D."/>
            <person name="Pan J."/>
            <person name="Pootakham W."/>
            <person name="Roje S."/>
            <person name="Rose A."/>
            <person name="Stahlberg E."/>
            <person name="Terauchi A.M."/>
            <person name="Yang P."/>
            <person name="Ball S."/>
            <person name="Bowler C."/>
            <person name="Dieckmann C.L."/>
            <person name="Gladyshev V.N."/>
            <person name="Green P."/>
            <person name="Jorgensen R."/>
            <person name="Mayfield S."/>
            <person name="Mueller-Roeber B."/>
            <person name="Rajamani S."/>
            <person name="Sayre R.T."/>
            <person name="Brokstein P."/>
            <person name="Dubchak I."/>
            <person name="Goodstein D."/>
            <person name="Hornick L."/>
            <person name="Huang Y.W."/>
            <person name="Jhaveri J."/>
            <person name="Luo Y."/>
            <person name="Martinez D."/>
            <person name="Ngau W.C."/>
            <person name="Otillar B."/>
            <person name="Poliakov A."/>
            <person name="Porter A."/>
            <person name="Szajkowski L."/>
            <person name="Werner G."/>
            <person name="Zhou K."/>
            <person name="Grigoriev I.V."/>
            <person name="Rokhsar D.S."/>
            <person name="Grossman A.R."/>
        </authorList>
    </citation>
    <scope>NUCLEOTIDE SEQUENCE [LARGE SCALE GENOMIC DNA]</scope>
    <source>
        <strain evidence="4">CC-503</strain>
    </source>
</reference>
<feature type="domain" description="FAD dependent oxidoreductase" evidence="2">
    <location>
        <begin position="338"/>
        <end position="525"/>
    </location>
</feature>
<dbReference type="AlphaFoldDB" id="A0A2K3DRP2"/>
<dbReference type="GeneID" id="66053929"/>
<dbReference type="Pfam" id="PF01266">
    <property type="entry name" value="DAO"/>
    <property type="match status" value="2"/>
</dbReference>
<dbReference type="Gene3D" id="3.30.9.10">
    <property type="entry name" value="D-Amino Acid Oxidase, subunit A, domain 2"/>
    <property type="match status" value="2"/>
</dbReference>
<dbReference type="OrthoDB" id="534047at2759"/>
<evidence type="ECO:0000256" key="1">
    <source>
        <dbReference type="SAM" id="MobiDB-lite"/>
    </source>
</evidence>
<name>A0A2K3DRP2_CHLRE</name>
<dbReference type="Gene3D" id="3.50.50.60">
    <property type="entry name" value="FAD/NAD(P)-binding domain"/>
    <property type="match status" value="2"/>
</dbReference>
<sequence>MTLPHTPPPGSAAPHAATSAPTPVAAPTTSYWLKNFTPAAAPRHAPPRPPAPARQPAAAPAQLPAAADVVIIGGGIAGVSTAYHLRKSRPELQVVLLEARQLSHGATGRNGGLLWPALNAPWLKTAARYGPAEVQRMMAFELQCLREVTDFIRHNKLEEEVRYSPFADGAYYVYDTPGEMEAELAELGLMQQFGIHTDVQPLSRAQTRALLRTDAYAGAVRQPGVARVWAARLVAALARMAAEAGPAAGLTIAEGVRVSGVAPLAEGEALPALDEVCAWMDQEEGEGAAGAGSSSSSNNIVPMGRAGGGGGGKPSPAALSASLCSEALDPSATPLLKVSTACGSSVLARRVLHCTNAYGSALLPELRGALVPVRNHVAATQPPSAGGPDLPLDAAFYARGGFVYWSKREDGRVVLGGFRDVAPGLEWGVWDDGALDPQVSAALHAYLPQHFPDAFKGAAAAAGGGGGGGSRLATEAEWSGILGFTQDRFPFVGPVPGRRGQFLAAGFSGHGMTRTFTCGRILADMVAGTSPPDPAFPATWLPSTARLGAATPEVPGPEMAAGAIYAV</sequence>